<organism evidence="2 3">
    <name type="scientific">Periconia macrospinosa</name>
    <dbReference type="NCBI Taxonomy" id="97972"/>
    <lineage>
        <taxon>Eukaryota</taxon>
        <taxon>Fungi</taxon>
        <taxon>Dikarya</taxon>
        <taxon>Ascomycota</taxon>
        <taxon>Pezizomycotina</taxon>
        <taxon>Dothideomycetes</taxon>
        <taxon>Pleosporomycetidae</taxon>
        <taxon>Pleosporales</taxon>
        <taxon>Massarineae</taxon>
        <taxon>Periconiaceae</taxon>
        <taxon>Periconia</taxon>
    </lineage>
</organism>
<gene>
    <name evidence="2" type="ORF">DM02DRAFT_651743</name>
</gene>
<proteinExistence type="predicted"/>
<evidence type="ECO:0000313" key="2">
    <source>
        <dbReference type="EMBL" id="PVI04355.1"/>
    </source>
</evidence>
<feature type="compositionally biased region" description="Polar residues" evidence="1">
    <location>
        <begin position="90"/>
        <end position="116"/>
    </location>
</feature>
<evidence type="ECO:0000313" key="3">
    <source>
        <dbReference type="Proteomes" id="UP000244855"/>
    </source>
</evidence>
<evidence type="ECO:0000256" key="1">
    <source>
        <dbReference type="SAM" id="MobiDB-lite"/>
    </source>
</evidence>
<accession>A0A2V1E4R7</accession>
<protein>
    <submittedName>
        <fullName evidence="2">Uncharacterized protein</fullName>
    </submittedName>
</protein>
<feature type="region of interest" description="Disordered" evidence="1">
    <location>
        <begin position="1"/>
        <end position="116"/>
    </location>
</feature>
<dbReference type="AlphaFoldDB" id="A0A2V1E4R7"/>
<reference evidence="2 3" key="1">
    <citation type="journal article" date="2018" name="Sci. Rep.">
        <title>Comparative genomics provides insights into the lifestyle and reveals functional heterogeneity of dark septate endophytic fungi.</title>
        <authorList>
            <person name="Knapp D.G."/>
            <person name="Nemeth J.B."/>
            <person name="Barry K."/>
            <person name="Hainaut M."/>
            <person name="Henrissat B."/>
            <person name="Johnson J."/>
            <person name="Kuo A."/>
            <person name="Lim J.H.P."/>
            <person name="Lipzen A."/>
            <person name="Nolan M."/>
            <person name="Ohm R.A."/>
            <person name="Tamas L."/>
            <person name="Grigoriev I.V."/>
            <person name="Spatafora J.W."/>
            <person name="Nagy L.G."/>
            <person name="Kovacs G.M."/>
        </authorList>
    </citation>
    <scope>NUCLEOTIDE SEQUENCE [LARGE SCALE GENOMIC DNA]</scope>
    <source>
        <strain evidence="2 3">DSE2036</strain>
    </source>
</reference>
<dbReference type="EMBL" id="KZ805322">
    <property type="protein sequence ID" value="PVI04355.1"/>
    <property type="molecule type" value="Genomic_DNA"/>
</dbReference>
<dbReference type="Proteomes" id="UP000244855">
    <property type="component" value="Unassembled WGS sequence"/>
</dbReference>
<feature type="compositionally biased region" description="Polar residues" evidence="1">
    <location>
        <begin position="57"/>
        <end position="80"/>
    </location>
</feature>
<keyword evidence="3" id="KW-1185">Reference proteome</keyword>
<name>A0A2V1E4R7_9PLEO</name>
<sequence>MASYPDLPWNAGGRHREDMQQTVESVCSSENEEEALNRSSNHDGVNFPHYPRYFDNSRYSVADTNHPNSSQYRANNTDRASSSHHADSTYRPSGSRSPINSPYRPRNSNYNGKSNNCRVYSNQHRVHNAYNANDKYRVNNDQHHINNSYASDRYRVNAKYDSDNQYPFNRHYDRLLNDFHDTVGRDRAERRHSRSTVFGVSTEYWIRVWSHDTK</sequence>